<evidence type="ECO:0000259" key="3">
    <source>
        <dbReference type="PROSITE" id="PS51508"/>
    </source>
</evidence>
<dbReference type="Pfam" id="PF08683">
    <property type="entry name" value="CAMSAP_CKK"/>
    <property type="match status" value="1"/>
</dbReference>
<feature type="region of interest" description="Disordered" evidence="2">
    <location>
        <begin position="1"/>
        <end position="27"/>
    </location>
</feature>
<feature type="region of interest" description="Disordered" evidence="2">
    <location>
        <begin position="1328"/>
        <end position="1354"/>
    </location>
</feature>
<dbReference type="PANTHER" id="PTHR21595:SF0">
    <property type="entry name" value="PATRONIN"/>
    <property type="match status" value="1"/>
</dbReference>
<feature type="region of interest" description="Disordered" evidence="2">
    <location>
        <begin position="543"/>
        <end position="565"/>
    </location>
</feature>
<feature type="compositionally biased region" description="Basic residues" evidence="2">
    <location>
        <begin position="1703"/>
        <end position="1712"/>
    </location>
</feature>
<organism evidence="4 5">
    <name type="scientific">Piromyces finnis</name>
    <dbReference type="NCBI Taxonomy" id="1754191"/>
    <lineage>
        <taxon>Eukaryota</taxon>
        <taxon>Fungi</taxon>
        <taxon>Fungi incertae sedis</taxon>
        <taxon>Chytridiomycota</taxon>
        <taxon>Chytridiomycota incertae sedis</taxon>
        <taxon>Neocallimastigomycetes</taxon>
        <taxon>Neocallimastigales</taxon>
        <taxon>Neocallimastigaceae</taxon>
        <taxon>Piromyces</taxon>
    </lineage>
</organism>
<dbReference type="Gene3D" id="3.10.20.360">
    <property type="entry name" value="CKK domain"/>
    <property type="match status" value="1"/>
</dbReference>
<feature type="region of interest" description="Disordered" evidence="2">
    <location>
        <begin position="2171"/>
        <end position="2195"/>
    </location>
</feature>
<dbReference type="PANTHER" id="PTHR21595">
    <property type="entry name" value="PATRONIN"/>
    <property type="match status" value="1"/>
</dbReference>
<feature type="compositionally biased region" description="Acidic residues" evidence="2">
    <location>
        <begin position="1122"/>
        <end position="1147"/>
    </location>
</feature>
<feature type="region of interest" description="Disordered" evidence="2">
    <location>
        <begin position="2291"/>
        <end position="2330"/>
    </location>
</feature>
<sequence length="2477" mass="287678">MSYDRVSQIVDEEGEEEYENNNSKNTNQYTINNTNINHLYNEIYNNNNSNNQLIEDNINFNIEKISTLNKRIINLLCSGNVYSFATALLLNDEKKLSKFSNLEDRYPFSDEFIDQLLEKKYIHMDRTMYSSITSMMHEQDPLCESIHVVILNSLLEANNSSITINIIENKIENNKFSPFDKEDALLLWVNNKIVNEKLDIEEIDDIIKDFFTVLFIFLNILFPQVKIEFNDIFSSVFNSKIPELFSKIGIIYPFRNNELSKPIQRSHKDTLINFMCDVFSYCYNIRIEKSLPKRDKCNDNSNTNSSNIYQTFDTETTNNIYKNLSKNENYISKINERDSISTSSSVTVKGNDKMNEFDFDLNNDSINNISNECHPHFRSSSSSMNFKNFKSIDTTKNEFNEIDQIFNEENEYNKKDKAINNNNCIKVMNTNILSNTLSANNTNDDISLSKTSNVDKKYWMMKFKNKSEATLVNLDNIENDIENNNYQNQINLSQTQEILNSDTSKIIELEDEQETLTIINKQLDSSLLKEEVTPDKELELLKDSNGKCDNDHLNDQNENNITRNNQSDISNEELNNIITHFENKINNEEENILRERMILNEEENVNKKNITDDVNKINNENIKEIINITNNDFLSIVSNEQANEDIIKREKNNETKFINNEGQQEFDENKKNKNKLKNNNNLSEINEIKQYTKKEIDKDNEDPVFLQGNEMNNDISTKNEQIDLKLNSSKTSIDVTICKNTDSEIINKSEKLLNHLEYDNNININKENDNEDQKEKMLENEKDRETKKEHEEQQNAMLNKLKTNEITEEKQKFSKTYFSSNDDINKLAIMNEKEIKIHTEYTSNNDQRKIDGLLLENKDNERDKEQQHFDDHLLQEEEEKSQRVEHKSITQVNDSIISKKYLTENNNMINDEGRKSGNENNSIINETESEQENMNEGENINTSMISKEEHKDENKTNDVINEVEKEQKNMKEEKINNINVNENIINEKEQEDENKSIRMITKDEKENKNKDINRIKNEVELKEEKEKENEDINIIKNEVELKEEKENENIYINEKSYNNIINKNEEENENENGFNGDDEEQYSENENVIDKDDGEQDDEEQDNEDEDKNIINRNNENVVDKNDEEQVIEEENENINNENYEEQNNEEQDYENEDSIYSVNEYQKFNIQNTKNNKESDIINNRFEKRVEENYNNVELNSYKEENNNINSNYYEEENIDKTKKIIMKQGYNENINSQENFDYNKLNETDNEMNNTENIEDDNTESNFDKNAKDIQIPNNLVINDENISEEKNKLPFQLDHNEIKIFEDYYVHCKNLKQTKIEEIVKEQFKREQEKRANKEKLRNEKMEELKKNDFNRKNKNNQVLISELDDTNKIDVINKENKDDNQDDTSKNEIQLLSRNKKYGLNKIKKLPILPKKSIDNLFKQIFKYNYDYDNPLNRSISSESVDNVSSEEFMFNSGNLSNISLNKTIYKKDEKVVFFKSLSMTNDFDKNSLFTKQHKNKIEVNHSDVHVKGEFEEEESEGEDEGSESFAIDEAISNAINIIEKEYQNKKSNNGNITNNNDSLEKRNSYYNEIYRSNKTLNKSMSSFLKNQSNNENTVNKYQSENNSSSIIFYSDKFKDIINDLEDEENKENKVNEVKINNNNNNNNNTNTNNNTNNKNYYLSSKEQSRAILKKKENSFSSLIDINEINKKTTQSELNGNSIKRRKRRTHEKLRDRKNPRICNQHNLASTVTSNAFSNVSPSINLNLYTNKSQSQNICDTKSFSLIADVNSSLLIPKNNNKTNIFSFNANSHNQNSQNLSPMPPHSISSSLSSFNPTSLNQVFKNTNMEQSKTGNINNISTQNANNNNLITNTPIATSSLSTNYPPVENVSNYEQLIIPKINKTSIPLNANCQLNTPIISNNNYNIENPYYPLSINNRLLQNMERNKDIISDCNTTPMSNNETVVISNPSPITFINNTPSVNINPNYMQINDIIDTPKIINNNNNNTIIPSKSNNTVNINYCIESSPVNLLNLSNNNYSADVTNKPTMNNENSVSIIANCMNIMSSNSENYQNLNIAMKNVDNTQTFNNNENKTVPQPALMNSNPSIIENNTISNSNMIHNFEGSDVINTNTKALTESPQKEKERESKIKIKNYNGKLIYDICNDSDSNISNSGSCTSSVRKAISFFVSSDDNTNSMNESHDKKSTKERPESAKQIKKKEIILKRLEMSRKANQSRSESRLKSAKSTDLIVTKEKNKEKKNCNSSCNAKEKQIQQPNNETPIINKINNINSQCGDTEKIISSQIIEYQHTEESKESTSTSTISISSSLQSKTNSNTKPLQPSAPTAKLDSNHHIKSNIHMRKFKLPNNKNLMKNALNTILAGKINEKVRNEAIKCLDQSDQNHFIILFQNNEQHIFRGLYSFNPEEEQSVHRIFSVNGNKSKVLSLPENIQPSDVYEYYKYDTGSRSFYKVHTKNFQRTTHACALIPSYFKRGNKS</sequence>
<evidence type="ECO:0000313" key="4">
    <source>
        <dbReference type="EMBL" id="ORX47292.1"/>
    </source>
</evidence>
<feature type="compositionally biased region" description="Acidic residues" evidence="2">
    <location>
        <begin position="10"/>
        <end position="19"/>
    </location>
</feature>
<reference evidence="4 5" key="2">
    <citation type="submission" date="2016-08" db="EMBL/GenBank/DDBJ databases">
        <title>Pervasive Adenine N6-methylation of Active Genes in Fungi.</title>
        <authorList>
            <consortium name="DOE Joint Genome Institute"/>
            <person name="Mondo S.J."/>
            <person name="Dannebaum R.O."/>
            <person name="Kuo R.C."/>
            <person name="Labutti K."/>
            <person name="Haridas S."/>
            <person name="Kuo A."/>
            <person name="Salamov A."/>
            <person name="Ahrendt S.R."/>
            <person name="Lipzen A."/>
            <person name="Sullivan W."/>
            <person name="Andreopoulos W.B."/>
            <person name="Clum A."/>
            <person name="Lindquist E."/>
            <person name="Daum C."/>
            <person name="Ramamoorthy G.K."/>
            <person name="Gryganskyi A."/>
            <person name="Culley D."/>
            <person name="Magnuson J.K."/>
            <person name="James T.Y."/>
            <person name="O'Malley M.A."/>
            <person name="Stajich J.E."/>
            <person name="Spatafora J.W."/>
            <person name="Visel A."/>
            <person name="Grigoriev I.V."/>
        </authorList>
    </citation>
    <scope>NUCLEOTIDE SEQUENCE [LARGE SCALE GENOMIC DNA]</scope>
    <source>
        <strain evidence="5">finn</strain>
    </source>
</reference>
<accession>A0A1Y1V6J6</accession>
<feature type="compositionally biased region" description="Basic and acidic residues" evidence="2">
    <location>
        <begin position="543"/>
        <end position="555"/>
    </location>
</feature>
<keyword evidence="1" id="KW-0175">Coiled coil</keyword>
<dbReference type="EMBL" id="MCFH01000031">
    <property type="protein sequence ID" value="ORX47292.1"/>
    <property type="molecule type" value="Genomic_DNA"/>
</dbReference>
<dbReference type="InterPro" id="IPR011033">
    <property type="entry name" value="PRC_barrel-like_sf"/>
</dbReference>
<dbReference type="GO" id="GO:0007026">
    <property type="term" value="P:negative regulation of microtubule depolymerization"/>
    <property type="evidence" value="ECO:0007669"/>
    <property type="project" value="TreeGrafter"/>
</dbReference>
<name>A0A1Y1V6J6_9FUNG</name>
<feature type="compositionally biased region" description="Low complexity" evidence="2">
    <location>
        <begin position="2297"/>
        <end position="2318"/>
    </location>
</feature>
<dbReference type="GO" id="GO:0005516">
    <property type="term" value="F:calmodulin binding"/>
    <property type="evidence" value="ECO:0007669"/>
    <property type="project" value="InterPro"/>
</dbReference>
<dbReference type="GO" id="GO:0036449">
    <property type="term" value="C:microtubule minus-end"/>
    <property type="evidence" value="ECO:0007669"/>
    <property type="project" value="TreeGrafter"/>
</dbReference>
<dbReference type="Proteomes" id="UP000193719">
    <property type="component" value="Unassembled WGS sequence"/>
</dbReference>
<dbReference type="SMART" id="SM01051">
    <property type="entry name" value="CAMSAP_CKK"/>
    <property type="match status" value="1"/>
</dbReference>
<dbReference type="GO" id="GO:0031122">
    <property type="term" value="P:cytoplasmic microtubule organization"/>
    <property type="evidence" value="ECO:0007669"/>
    <property type="project" value="TreeGrafter"/>
</dbReference>
<dbReference type="InterPro" id="IPR038209">
    <property type="entry name" value="CKK_dom_sf"/>
</dbReference>
<feature type="coiled-coil region" evidence="1">
    <location>
        <begin position="571"/>
        <end position="620"/>
    </location>
</feature>
<feature type="region of interest" description="Disordered" evidence="2">
    <location>
        <begin position="1695"/>
        <end position="1715"/>
    </location>
</feature>
<evidence type="ECO:0000256" key="2">
    <source>
        <dbReference type="SAM" id="MobiDB-lite"/>
    </source>
</evidence>
<feature type="compositionally biased region" description="Basic and acidic residues" evidence="2">
    <location>
        <begin position="766"/>
        <end position="793"/>
    </location>
</feature>
<dbReference type="InterPro" id="IPR032940">
    <property type="entry name" value="CAMSAP"/>
</dbReference>
<reference evidence="4 5" key="1">
    <citation type="submission" date="2016-08" db="EMBL/GenBank/DDBJ databases">
        <title>Genomes of anaerobic fungi encode conserved fungal cellulosomes for biomass hydrolysis.</title>
        <authorList>
            <consortium name="DOE Joint Genome Institute"/>
            <person name="Haitjema C.H."/>
            <person name="Gilmore S.P."/>
            <person name="Henske J.K."/>
            <person name="Solomon K.V."/>
            <person name="De Groot R."/>
            <person name="Kuo A."/>
            <person name="Mondo S.J."/>
            <person name="Salamov A.A."/>
            <person name="Labutti K."/>
            <person name="Zhao Z."/>
            <person name="Chiniquy J."/>
            <person name="Barry K."/>
            <person name="Brewer H.M."/>
            <person name="Purvine S.O."/>
            <person name="Wright A.T."/>
            <person name="Boxma B."/>
            <person name="Van Alen T."/>
            <person name="Hackstein J.H."/>
            <person name="Baker S.E."/>
            <person name="Grigoriev I.V."/>
            <person name="O'Malley M.A."/>
        </authorList>
    </citation>
    <scope>NUCLEOTIDE SEQUENCE [LARGE SCALE GENOMIC DNA]</scope>
    <source>
        <strain evidence="5">finn</strain>
    </source>
</reference>
<feature type="region of interest" description="Disordered" evidence="2">
    <location>
        <begin position="1088"/>
        <end position="1147"/>
    </location>
</feature>
<feature type="compositionally biased region" description="Basic and acidic residues" evidence="2">
    <location>
        <begin position="2180"/>
        <end position="2195"/>
    </location>
</feature>
<keyword evidence="5" id="KW-1185">Reference proteome</keyword>
<comment type="caution">
    <text evidence="4">The sequence shown here is derived from an EMBL/GenBank/DDBJ whole genome shotgun (WGS) entry which is preliminary data.</text>
</comment>
<dbReference type="PROSITE" id="PS51508">
    <property type="entry name" value="CKK"/>
    <property type="match status" value="1"/>
</dbReference>
<feature type="compositionally biased region" description="Acidic residues" evidence="2">
    <location>
        <begin position="1092"/>
        <end position="1107"/>
    </location>
</feature>
<dbReference type="SUPFAM" id="SSF50346">
    <property type="entry name" value="PRC-barrel domain"/>
    <property type="match status" value="1"/>
</dbReference>
<feature type="region of interest" description="Disordered" evidence="2">
    <location>
        <begin position="764"/>
        <end position="793"/>
    </location>
</feature>
<dbReference type="STRING" id="1754191.A0A1Y1V6J6"/>
<evidence type="ECO:0000313" key="5">
    <source>
        <dbReference type="Proteomes" id="UP000193719"/>
    </source>
</evidence>
<evidence type="ECO:0000256" key="1">
    <source>
        <dbReference type="SAM" id="Coils"/>
    </source>
</evidence>
<feature type="domain" description="CKK" evidence="3">
    <location>
        <begin position="2337"/>
        <end position="2477"/>
    </location>
</feature>
<feature type="coiled-coil region" evidence="1">
    <location>
        <begin position="953"/>
        <end position="1045"/>
    </location>
</feature>
<proteinExistence type="predicted"/>
<dbReference type="GO" id="GO:0051011">
    <property type="term" value="F:microtubule minus-end binding"/>
    <property type="evidence" value="ECO:0007669"/>
    <property type="project" value="TreeGrafter"/>
</dbReference>
<gene>
    <name evidence="4" type="ORF">BCR36DRAFT_413641</name>
</gene>
<dbReference type="InterPro" id="IPR014797">
    <property type="entry name" value="CKK_CAMSAP"/>
</dbReference>
<dbReference type="OrthoDB" id="2125658at2759"/>
<feature type="compositionally biased region" description="Polar residues" evidence="2">
    <location>
        <begin position="556"/>
        <end position="565"/>
    </location>
</feature>
<protein>
    <recommendedName>
        <fullName evidence="3">CKK domain-containing protein</fullName>
    </recommendedName>
</protein>